<dbReference type="HOGENOM" id="CLU_936303_0_0_5"/>
<feature type="compositionally biased region" description="Basic and acidic residues" evidence="1">
    <location>
        <begin position="244"/>
        <end position="265"/>
    </location>
</feature>
<dbReference type="AlphaFoldDB" id="B8IIU1"/>
<reference evidence="2 3" key="1">
    <citation type="submission" date="2009-01" db="EMBL/GenBank/DDBJ databases">
        <title>Complete sequence of chromosome of Methylobacterium nodulans ORS 2060.</title>
        <authorList>
            <consortium name="US DOE Joint Genome Institute"/>
            <person name="Lucas S."/>
            <person name="Copeland A."/>
            <person name="Lapidus A."/>
            <person name="Glavina del Rio T."/>
            <person name="Dalin E."/>
            <person name="Tice H."/>
            <person name="Bruce D."/>
            <person name="Goodwin L."/>
            <person name="Pitluck S."/>
            <person name="Sims D."/>
            <person name="Brettin T."/>
            <person name="Detter J.C."/>
            <person name="Han C."/>
            <person name="Larimer F."/>
            <person name="Land M."/>
            <person name="Hauser L."/>
            <person name="Kyrpides N."/>
            <person name="Ivanova N."/>
            <person name="Marx C.J."/>
            <person name="Richardson P."/>
        </authorList>
    </citation>
    <scope>NUCLEOTIDE SEQUENCE [LARGE SCALE GENOMIC DNA]</scope>
    <source>
        <strain evidence="3">LMG 21967 / CNCM I-2342 / ORS 2060</strain>
    </source>
</reference>
<accession>B8IIU1</accession>
<evidence type="ECO:0000313" key="3">
    <source>
        <dbReference type="Proteomes" id="UP000008207"/>
    </source>
</evidence>
<dbReference type="Pfam" id="PF11994">
    <property type="entry name" value="DUF3489"/>
    <property type="match status" value="1"/>
</dbReference>
<dbReference type="STRING" id="460265.Mnod_6994"/>
<name>B8IIU1_METNO</name>
<feature type="region of interest" description="Disordered" evidence="1">
    <location>
        <begin position="244"/>
        <end position="277"/>
    </location>
</feature>
<protein>
    <recommendedName>
        <fullName evidence="4">DUF3489 domain-containing protein</fullName>
    </recommendedName>
</protein>
<proteinExistence type="predicted"/>
<dbReference type="EMBL" id="CP001349">
    <property type="protein sequence ID" value="ACL61736.1"/>
    <property type="molecule type" value="Genomic_DNA"/>
</dbReference>
<dbReference type="OrthoDB" id="8476436at2"/>
<dbReference type="Proteomes" id="UP000008207">
    <property type="component" value="Chromosome"/>
</dbReference>
<dbReference type="InterPro" id="IPR021880">
    <property type="entry name" value="DUF3489"/>
</dbReference>
<dbReference type="KEGG" id="mno:Mnod_6994"/>
<evidence type="ECO:0000313" key="2">
    <source>
        <dbReference type="EMBL" id="ACL61736.1"/>
    </source>
</evidence>
<dbReference type="RefSeq" id="WP_015933299.1">
    <property type="nucleotide sequence ID" value="NC_011894.1"/>
</dbReference>
<sequence length="338" mass="35842">MTAILETLTNGALAGLYQQVTGANAARFSSRAAGLKRVRAALESRNLTVEIEDGAPILINRVEAPARAGVRQGRSNFDAHVTDRAVTLNTAAAMAEYKAEDVVAELPEGTAAVYRALLGQAEGCVSTDDTGRQFRTTYLDNARPGGMPPRVFAATLSVLAQRGLYRPLDNEAFGEVLLTSIETATPIGIKAGAGQLDAHVEAMRFVRADKGAVARLLDQVQAPAPAAAEDNGISEYIRRLRSMPNERRPGLRVMDPKPGKEKPAKAADGQPRAGSKNEQMLAMVLAEGGATEEEICKAIGWKACAVTLKRAAAKAGISLTLVKQPGEKRGRYVGQRAA</sequence>
<gene>
    <name evidence="2" type="ordered locus">Mnod_6994</name>
</gene>
<organism evidence="2 3">
    <name type="scientific">Methylobacterium nodulans (strain LMG 21967 / CNCM I-2342 / ORS 2060)</name>
    <dbReference type="NCBI Taxonomy" id="460265"/>
    <lineage>
        <taxon>Bacteria</taxon>
        <taxon>Pseudomonadati</taxon>
        <taxon>Pseudomonadota</taxon>
        <taxon>Alphaproteobacteria</taxon>
        <taxon>Hyphomicrobiales</taxon>
        <taxon>Methylobacteriaceae</taxon>
        <taxon>Methylobacterium</taxon>
    </lineage>
</organism>
<evidence type="ECO:0008006" key="4">
    <source>
        <dbReference type="Google" id="ProtNLM"/>
    </source>
</evidence>
<evidence type="ECO:0000256" key="1">
    <source>
        <dbReference type="SAM" id="MobiDB-lite"/>
    </source>
</evidence>
<keyword evidence="3" id="KW-1185">Reference proteome</keyword>